<keyword evidence="3" id="KW-1185">Reference proteome</keyword>
<feature type="chain" id="PRO_5045486957" evidence="1">
    <location>
        <begin position="37"/>
        <end position="254"/>
    </location>
</feature>
<gene>
    <name evidence="2" type="ORF">QRD43_02255</name>
</gene>
<protein>
    <submittedName>
        <fullName evidence="2">Uncharacterized protein</fullName>
    </submittedName>
</protein>
<dbReference type="EMBL" id="JASVDS010000001">
    <property type="protein sequence ID" value="MDL5030714.1"/>
    <property type="molecule type" value="Genomic_DNA"/>
</dbReference>
<evidence type="ECO:0000313" key="3">
    <source>
        <dbReference type="Proteomes" id="UP001238603"/>
    </source>
</evidence>
<comment type="caution">
    <text evidence="2">The sequence shown here is derived from an EMBL/GenBank/DDBJ whole genome shotgun (WGS) entry which is preliminary data.</text>
</comment>
<reference evidence="2 3" key="1">
    <citation type="submission" date="2023-06" db="EMBL/GenBank/DDBJ databases">
        <title>Pelomonas sp. APW6 16S ribosomal RNA gene genome sequencing and assembly.</title>
        <authorList>
            <person name="Woo H."/>
        </authorList>
    </citation>
    <scope>NUCLEOTIDE SEQUENCE [LARGE SCALE GENOMIC DNA]</scope>
    <source>
        <strain evidence="2 3">APW6</strain>
    </source>
</reference>
<proteinExistence type="predicted"/>
<organism evidence="2 3">
    <name type="scientific">Roseateles subflavus</name>
    <dbReference type="NCBI Taxonomy" id="3053353"/>
    <lineage>
        <taxon>Bacteria</taxon>
        <taxon>Pseudomonadati</taxon>
        <taxon>Pseudomonadota</taxon>
        <taxon>Betaproteobacteria</taxon>
        <taxon>Burkholderiales</taxon>
        <taxon>Sphaerotilaceae</taxon>
        <taxon>Roseateles</taxon>
    </lineage>
</organism>
<dbReference type="Proteomes" id="UP001238603">
    <property type="component" value="Unassembled WGS sequence"/>
</dbReference>
<sequence>MPSSLPRQQNRHTPATLARLPCLLLGLLTASGASLAEPPPPPAPLRPIVLDAGWEAQAEMLPAVDRSGWRQHGLGSSPVEAFRLGPYAVHDVRRSAVSTEGFTLGPFGRTTERWDLSFRFEAATAWDGNCDSRRRSSLTSRLGLLPDAVTTLRCRCTGGSQEAELSLSDEWRPAHGELRIDGQVLQMQIQDVRGHEIHLASPAPAFLVSDASGAQVAALETLHPGRAWRSPSLEPGAGEALACLFAGVLLRYPD</sequence>
<evidence type="ECO:0000256" key="1">
    <source>
        <dbReference type="SAM" id="SignalP"/>
    </source>
</evidence>
<keyword evidence="1" id="KW-0732">Signal</keyword>
<feature type="signal peptide" evidence="1">
    <location>
        <begin position="1"/>
        <end position="36"/>
    </location>
</feature>
<evidence type="ECO:0000313" key="2">
    <source>
        <dbReference type="EMBL" id="MDL5030714.1"/>
    </source>
</evidence>
<dbReference type="RefSeq" id="WP_285980844.1">
    <property type="nucleotide sequence ID" value="NZ_JASVDS010000001.1"/>
</dbReference>
<accession>A0ABT7LE30</accession>
<name>A0ABT7LE30_9BURK</name>